<comment type="subcellular location">
    <subcellularLocation>
        <location evidence="1">Membrane</location>
        <topology evidence="1">Multi-pass membrane protein</topology>
    </subcellularLocation>
</comment>
<sequence>MRPSDFKVFKLIFKRQWLLSVRNFNELIYPLFYFLIAVITFKIAIGAAKATLEVNIGMIFVINIFVLILTHEALISKDYKLGFLEQFYLIGAEFALIILAKYLAQLALYVLISACLIPLVLFLTGVAVEYWHIALLSQVLLSAVVLLFLLLSSAMLLGSKANALLSVIVLVFTFPGLIFATLGINNHGYLWLLGALVLFFMPIIIVVSKYLVLIALEDKG</sequence>
<dbReference type="AlphaFoldDB" id="A0A0C1QJF9"/>
<feature type="transmembrane region" description="Helical" evidence="6">
    <location>
        <begin position="106"/>
        <end position="124"/>
    </location>
</feature>
<evidence type="ECO:0000313" key="8">
    <source>
        <dbReference type="Proteomes" id="UP000031258"/>
    </source>
</evidence>
<feature type="transmembrane region" description="Helical" evidence="6">
    <location>
        <begin position="81"/>
        <end position="99"/>
    </location>
</feature>
<dbReference type="Pfam" id="PF03379">
    <property type="entry name" value="CcmB"/>
    <property type="match status" value="1"/>
</dbReference>
<dbReference type="InterPro" id="IPR003544">
    <property type="entry name" value="Cyt_c_biogenesis_CcmB"/>
</dbReference>
<dbReference type="EMBL" id="JSWE01000092">
    <property type="protein sequence ID" value="KIE05659.1"/>
    <property type="molecule type" value="Genomic_DNA"/>
</dbReference>
<evidence type="ECO:0000313" key="7">
    <source>
        <dbReference type="EMBL" id="KIE05659.1"/>
    </source>
</evidence>
<feature type="transmembrane region" description="Helical" evidence="6">
    <location>
        <begin position="52"/>
        <end position="69"/>
    </location>
</feature>
<dbReference type="STRING" id="86105.NF27_DP02030"/>
<evidence type="ECO:0000256" key="4">
    <source>
        <dbReference type="ARBA" id="ARBA00022989"/>
    </source>
</evidence>
<reference evidence="7 8" key="1">
    <citation type="submission" date="2014-11" db="EMBL/GenBank/DDBJ databases">
        <title>A Rickettsiales Symbiont of Amoebae With Ancient Features.</title>
        <authorList>
            <person name="Schulz F."/>
            <person name="Martijn J."/>
            <person name="Wascher F."/>
            <person name="Kostanjsek R."/>
            <person name="Ettema T.J."/>
            <person name="Horn M."/>
        </authorList>
    </citation>
    <scope>NUCLEOTIDE SEQUENCE [LARGE SCALE GENOMIC DNA]</scope>
    <source>
        <strain evidence="7 8">UWC36</strain>
    </source>
</reference>
<evidence type="ECO:0000256" key="3">
    <source>
        <dbReference type="ARBA" id="ARBA00022692"/>
    </source>
</evidence>
<evidence type="ECO:0000256" key="2">
    <source>
        <dbReference type="ARBA" id="ARBA00010544"/>
    </source>
</evidence>
<keyword evidence="8" id="KW-1185">Reference proteome</keyword>
<feature type="transmembrane region" description="Helical" evidence="6">
    <location>
        <begin position="130"/>
        <end position="151"/>
    </location>
</feature>
<dbReference type="PRINTS" id="PR01414">
    <property type="entry name" value="CCMBBIOGNSIS"/>
</dbReference>
<keyword evidence="3 6" id="KW-0812">Transmembrane</keyword>
<protein>
    <recommendedName>
        <fullName evidence="9">Heme exporter protein B</fullName>
    </recommendedName>
</protein>
<evidence type="ECO:0000256" key="6">
    <source>
        <dbReference type="SAM" id="Phobius"/>
    </source>
</evidence>
<organism evidence="7 8">
    <name type="scientific">Candidatus Jidaibacter acanthamoebae</name>
    <dbReference type="NCBI Taxonomy" id="86105"/>
    <lineage>
        <taxon>Bacteria</taxon>
        <taxon>Pseudomonadati</taxon>
        <taxon>Pseudomonadota</taxon>
        <taxon>Alphaproteobacteria</taxon>
        <taxon>Rickettsiales</taxon>
        <taxon>Candidatus Midichloriaceae</taxon>
        <taxon>Candidatus Jidaibacter</taxon>
    </lineage>
</organism>
<comment type="similarity">
    <text evidence="2">Belongs to the CcmB/CycW/HelB family.</text>
</comment>
<feature type="transmembrane region" description="Helical" evidence="6">
    <location>
        <begin position="27"/>
        <end position="45"/>
    </location>
</feature>
<evidence type="ECO:0008006" key="9">
    <source>
        <dbReference type="Google" id="ProtNLM"/>
    </source>
</evidence>
<dbReference type="GO" id="GO:0016020">
    <property type="term" value="C:membrane"/>
    <property type="evidence" value="ECO:0007669"/>
    <property type="project" value="UniProtKB-SubCell"/>
</dbReference>
<dbReference type="Proteomes" id="UP000031258">
    <property type="component" value="Unassembled WGS sequence"/>
</dbReference>
<accession>A0A0C1QJF9</accession>
<comment type="caution">
    <text evidence="7">The sequence shown here is derived from an EMBL/GenBank/DDBJ whole genome shotgun (WGS) entry which is preliminary data.</text>
</comment>
<dbReference type="GO" id="GO:0015232">
    <property type="term" value="F:heme transmembrane transporter activity"/>
    <property type="evidence" value="ECO:0007669"/>
    <property type="project" value="InterPro"/>
</dbReference>
<evidence type="ECO:0000256" key="1">
    <source>
        <dbReference type="ARBA" id="ARBA00004141"/>
    </source>
</evidence>
<feature type="transmembrane region" description="Helical" evidence="6">
    <location>
        <begin position="190"/>
        <end position="216"/>
    </location>
</feature>
<feature type="transmembrane region" description="Helical" evidence="6">
    <location>
        <begin position="163"/>
        <end position="184"/>
    </location>
</feature>
<keyword evidence="4 6" id="KW-1133">Transmembrane helix</keyword>
<dbReference type="GO" id="GO:0017004">
    <property type="term" value="P:cytochrome complex assembly"/>
    <property type="evidence" value="ECO:0007669"/>
    <property type="project" value="InterPro"/>
</dbReference>
<proteinExistence type="inferred from homology"/>
<gene>
    <name evidence="7" type="ORF">NF27_DP02030</name>
</gene>
<name>A0A0C1QJF9_9RICK</name>
<evidence type="ECO:0000256" key="5">
    <source>
        <dbReference type="ARBA" id="ARBA00023136"/>
    </source>
</evidence>
<keyword evidence="5 6" id="KW-0472">Membrane</keyword>